<gene>
    <name evidence="1" type="ORF">RC62_4499</name>
</gene>
<dbReference type="AlphaFoldDB" id="A0A0N8VN48"/>
<dbReference type="PATRIC" id="fig|362413.3.peg.4417"/>
<comment type="caution">
    <text evidence="1">The sequence shown here is derived from an EMBL/GenBank/DDBJ whole genome shotgun (WGS) entry which is preliminary data.</text>
</comment>
<dbReference type="STRING" id="362413.RC62_4499"/>
<organism evidence="1 2">
    <name type="scientific">Flavobacterium aquidurense</name>
    <dbReference type="NCBI Taxonomy" id="362413"/>
    <lineage>
        <taxon>Bacteria</taxon>
        <taxon>Pseudomonadati</taxon>
        <taxon>Bacteroidota</taxon>
        <taxon>Flavobacteriia</taxon>
        <taxon>Flavobacteriales</taxon>
        <taxon>Flavobacteriaceae</taxon>
        <taxon>Flavobacterium</taxon>
    </lineage>
</organism>
<dbReference type="EMBL" id="JRLF01000009">
    <property type="protein sequence ID" value="KQB41124.1"/>
    <property type="molecule type" value="Genomic_DNA"/>
</dbReference>
<evidence type="ECO:0000313" key="2">
    <source>
        <dbReference type="Proteomes" id="UP000050443"/>
    </source>
</evidence>
<sequence>MKTVLIEIYLSNNLEKSDLEFRQIITGTIEERGLGEVVEETSASNMLEIVIEVEENKEITEDLEGLLLSLGFTNFKIQDIFIDEE</sequence>
<protein>
    <submittedName>
        <fullName evidence="1">Uncharacterized protein</fullName>
    </submittedName>
</protein>
<accession>A0A0N8VN48</accession>
<dbReference type="Proteomes" id="UP000050443">
    <property type="component" value="Unassembled WGS sequence"/>
</dbReference>
<reference evidence="1 2" key="1">
    <citation type="submission" date="2014-09" db="EMBL/GenBank/DDBJ databases">
        <title>Genome sequence of Flavobacterium aquidurense RC62.</title>
        <authorList>
            <person name="Kim J.F."/>
            <person name="Kwak M.-J."/>
        </authorList>
    </citation>
    <scope>NUCLEOTIDE SEQUENCE [LARGE SCALE GENOMIC DNA]</scope>
    <source>
        <strain evidence="1 2">RC62</strain>
    </source>
</reference>
<evidence type="ECO:0000313" key="1">
    <source>
        <dbReference type="EMBL" id="KQB41124.1"/>
    </source>
</evidence>
<proteinExistence type="predicted"/>
<name>A0A0N8VN48_9FLAO</name>
<dbReference type="RefSeq" id="WP_055094182.1">
    <property type="nucleotide sequence ID" value="NZ_JRLF01000009.1"/>
</dbReference>